<reference evidence="1" key="2">
    <citation type="journal article" date="2021" name="Genome Biol. Evol.">
        <title>Developing a high-quality reference genome for a parasitic bivalve with doubly uniparental inheritance (Bivalvia: Unionida).</title>
        <authorList>
            <person name="Smith C.H."/>
        </authorList>
    </citation>
    <scope>NUCLEOTIDE SEQUENCE</scope>
    <source>
        <strain evidence="1">CHS0354</strain>
        <tissue evidence="1">Mantle</tissue>
    </source>
</reference>
<organism evidence="1 2">
    <name type="scientific">Potamilus streckersoni</name>
    <dbReference type="NCBI Taxonomy" id="2493646"/>
    <lineage>
        <taxon>Eukaryota</taxon>
        <taxon>Metazoa</taxon>
        <taxon>Spiralia</taxon>
        <taxon>Lophotrochozoa</taxon>
        <taxon>Mollusca</taxon>
        <taxon>Bivalvia</taxon>
        <taxon>Autobranchia</taxon>
        <taxon>Heteroconchia</taxon>
        <taxon>Palaeoheterodonta</taxon>
        <taxon>Unionida</taxon>
        <taxon>Unionoidea</taxon>
        <taxon>Unionidae</taxon>
        <taxon>Ambleminae</taxon>
        <taxon>Lampsilini</taxon>
        <taxon>Potamilus</taxon>
    </lineage>
</organism>
<dbReference type="EMBL" id="JAEAOA010001905">
    <property type="protein sequence ID" value="KAK3610803.1"/>
    <property type="molecule type" value="Genomic_DNA"/>
</dbReference>
<comment type="caution">
    <text evidence="1">The sequence shown here is derived from an EMBL/GenBank/DDBJ whole genome shotgun (WGS) entry which is preliminary data.</text>
</comment>
<proteinExistence type="predicted"/>
<evidence type="ECO:0000313" key="1">
    <source>
        <dbReference type="EMBL" id="KAK3610803.1"/>
    </source>
</evidence>
<dbReference type="Proteomes" id="UP001195483">
    <property type="component" value="Unassembled WGS sequence"/>
</dbReference>
<evidence type="ECO:0000313" key="2">
    <source>
        <dbReference type="Proteomes" id="UP001195483"/>
    </source>
</evidence>
<dbReference type="AlphaFoldDB" id="A0AAE0TIW6"/>
<reference evidence="1" key="1">
    <citation type="journal article" date="2021" name="Genome Biol. Evol.">
        <title>A High-Quality Reference Genome for a Parasitic Bivalve with Doubly Uniparental Inheritance (Bivalvia: Unionida).</title>
        <authorList>
            <person name="Smith C.H."/>
        </authorList>
    </citation>
    <scope>NUCLEOTIDE SEQUENCE</scope>
    <source>
        <strain evidence="1">CHS0354</strain>
    </source>
</reference>
<reference evidence="1" key="3">
    <citation type="submission" date="2023-05" db="EMBL/GenBank/DDBJ databases">
        <authorList>
            <person name="Smith C.H."/>
        </authorList>
    </citation>
    <scope>NUCLEOTIDE SEQUENCE</scope>
    <source>
        <strain evidence="1">CHS0354</strain>
        <tissue evidence="1">Mantle</tissue>
    </source>
</reference>
<name>A0AAE0TIW6_9BIVA</name>
<sequence length="60" mass="6326">MLTEPAVGGSYDDVAVSTKTANSISGKSWCHALLPTPKEGADELVRRAEARPNLDVADDV</sequence>
<protein>
    <submittedName>
        <fullName evidence="1">Uncharacterized protein</fullName>
    </submittedName>
</protein>
<feature type="non-terminal residue" evidence="1">
    <location>
        <position position="60"/>
    </location>
</feature>
<accession>A0AAE0TIW6</accession>
<gene>
    <name evidence="1" type="ORF">CHS0354_032112</name>
</gene>
<keyword evidence="2" id="KW-1185">Reference proteome</keyword>